<protein>
    <submittedName>
        <fullName evidence="1">Uncharacterized protein</fullName>
    </submittedName>
</protein>
<dbReference type="Proteomes" id="UP001601059">
    <property type="component" value="Unassembled WGS sequence"/>
</dbReference>
<comment type="caution">
    <text evidence="1">The sequence shown here is derived from an EMBL/GenBank/DDBJ whole genome shotgun (WGS) entry which is preliminary data.</text>
</comment>
<evidence type="ECO:0000313" key="2">
    <source>
        <dbReference type="Proteomes" id="UP001601059"/>
    </source>
</evidence>
<proteinExistence type="predicted"/>
<dbReference type="RefSeq" id="WP_389364911.1">
    <property type="nucleotide sequence ID" value="NZ_JBIACK010000021.1"/>
</dbReference>
<dbReference type="EMBL" id="JBIACK010000021">
    <property type="protein sequence ID" value="MFE8703954.1"/>
    <property type="molecule type" value="Genomic_DNA"/>
</dbReference>
<keyword evidence="2" id="KW-1185">Reference proteome</keyword>
<sequence>MLTVNQAKRKLKRKLNQKYSKQEQQELLFYPDRSTLEFYSWIFEDKVQKLEWTCCLRTGVILTIGN</sequence>
<name>A0ABW6KID5_9BACI</name>
<evidence type="ECO:0000313" key="1">
    <source>
        <dbReference type="EMBL" id="MFE8703954.1"/>
    </source>
</evidence>
<gene>
    <name evidence="1" type="ORF">ACFYKX_25610</name>
</gene>
<accession>A0ABW6KID5</accession>
<reference evidence="1 2" key="1">
    <citation type="submission" date="2024-08" db="EMBL/GenBank/DDBJ databases">
        <title>Two novel Cytobacillus novel species.</title>
        <authorList>
            <person name="Liu G."/>
        </authorList>
    </citation>
    <scope>NUCLEOTIDE SEQUENCE [LARGE SCALE GENOMIC DNA]</scope>
    <source>
        <strain evidence="1 2">FJAT-54145</strain>
    </source>
</reference>
<organism evidence="1 2">
    <name type="scientific">Cytobacillus spartinae</name>
    <dbReference type="NCBI Taxonomy" id="3299023"/>
    <lineage>
        <taxon>Bacteria</taxon>
        <taxon>Bacillati</taxon>
        <taxon>Bacillota</taxon>
        <taxon>Bacilli</taxon>
        <taxon>Bacillales</taxon>
        <taxon>Bacillaceae</taxon>
        <taxon>Cytobacillus</taxon>
    </lineage>
</organism>